<comment type="caution">
    <text evidence="3">The sequence shown here is derived from an EMBL/GenBank/DDBJ whole genome shotgun (WGS) entry which is preliminary data.</text>
</comment>
<dbReference type="InterPro" id="IPR041489">
    <property type="entry name" value="PDZ_6"/>
</dbReference>
<keyword evidence="4" id="KW-1185">Reference proteome</keyword>
<gene>
    <name evidence="3" type="ORF">JOD01_003103</name>
</gene>
<keyword evidence="1" id="KW-1133">Transmembrane helix</keyword>
<dbReference type="SUPFAM" id="SSF50156">
    <property type="entry name" value="PDZ domain-like"/>
    <property type="match status" value="1"/>
</dbReference>
<evidence type="ECO:0000313" key="3">
    <source>
        <dbReference type="EMBL" id="MBM7591452.1"/>
    </source>
</evidence>
<feature type="transmembrane region" description="Helical" evidence="1">
    <location>
        <begin position="62"/>
        <end position="83"/>
    </location>
</feature>
<dbReference type="InterPro" id="IPR036034">
    <property type="entry name" value="PDZ_sf"/>
</dbReference>
<dbReference type="EMBL" id="JAFBEB010000012">
    <property type="protein sequence ID" value="MBM7591452.1"/>
    <property type="molecule type" value="Genomic_DNA"/>
</dbReference>
<dbReference type="InterPro" id="IPR001478">
    <property type="entry name" value="PDZ"/>
</dbReference>
<proteinExistence type="predicted"/>
<feature type="transmembrane region" description="Helical" evidence="1">
    <location>
        <begin position="12"/>
        <end position="34"/>
    </location>
</feature>
<feature type="transmembrane region" description="Helical" evidence="1">
    <location>
        <begin position="258"/>
        <end position="273"/>
    </location>
</feature>
<dbReference type="Gene3D" id="2.30.42.10">
    <property type="match status" value="1"/>
</dbReference>
<feature type="transmembrane region" description="Helical" evidence="1">
    <location>
        <begin position="89"/>
        <end position="112"/>
    </location>
</feature>
<evidence type="ECO:0000256" key="1">
    <source>
        <dbReference type="SAM" id="Phobius"/>
    </source>
</evidence>
<evidence type="ECO:0000313" key="4">
    <source>
        <dbReference type="Proteomes" id="UP000717624"/>
    </source>
</evidence>
<dbReference type="SMART" id="SM00228">
    <property type="entry name" value="PDZ"/>
    <property type="match status" value="1"/>
</dbReference>
<protein>
    <recommendedName>
        <fullName evidence="2">PDZ domain-containing protein</fullName>
    </recommendedName>
</protein>
<evidence type="ECO:0000259" key="2">
    <source>
        <dbReference type="SMART" id="SM00228"/>
    </source>
</evidence>
<reference evidence="3" key="1">
    <citation type="submission" date="2021-01" db="EMBL/GenBank/DDBJ databases">
        <title>Genomic Encyclopedia of Type Strains, Phase IV (KMG-IV): sequencing the most valuable type-strain genomes for metagenomic binning, comparative biology and taxonomic classification.</title>
        <authorList>
            <person name="Goeker M."/>
        </authorList>
    </citation>
    <scope>NUCLEOTIDE SEQUENCE</scope>
    <source>
        <strain evidence="3">DSM 25523</strain>
    </source>
</reference>
<name>A0A939BT53_9BACL</name>
<keyword evidence="1" id="KW-0812">Transmembrane</keyword>
<feature type="domain" description="PDZ" evidence="2">
    <location>
        <begin position="305"/>
        <end position="370"/>
    </location>
</feature>
<organism evidence="3 4">
    <name type="scientific">Brevibacillus fulvus</name>
    <dbReference type="NCBI Taxonomy" id="1125967"/>
    <lineage>
        <taxon>Bacteria</taxon>
        <taxon>Bacillati</taxon>
        <taxon>Bacillota</taxon>
        <taxon>Bacilli</taxon>
        <taxon>Bacillales</taxon>
        <taxon>Paenibacillaceae</taxon>
        <taxon>Brevibacillus</taxon>
    </lineage>
</organism>
<dbReference type="Proteomes" id="UP000717624">
    <property type="component" value="Unassembled WGS sequence"/>
</dbReference>
<dbReference type="Pfam" id="PF17820">
    <property type="entry name" value="PDZ_6"/>
    <property type="match status" value="1"/>
</dbReference>
<accession>A0A939BT53</accession>
<keyword evidence="1" id="KW-0472">Membrane</keyword>
<dbReference type="AlphaFoldDB" id="A0A939BT53"/>
<sequence>MTYDGWEQTGHLLVSFGQFFLNPMLYLFVLLIYLHYRKQMLLERQLFAAKLQSPFAQTMRSIGMGLVGGLSVSLVSAGLGIVIHAQDLWMLWILAICLAFVKIRFLCFAYAAGLLGIVKSIASLFPRGAETTGIGTVWNLLQETNAVSLLALVAVLHLAEACLIRGNGGRDASPLFIEGKRGRIIGAYQLHSFWLTPLVLFVQAPEDGLALSLYAGWPLFAEGTSVLQLMFLPAVTGFSDLTQTMTPWEKSRVSSKQLILYALLLLVLAYAAAQFAPLLPIAALFAIFGHEGLLWLSRSLEHSRSPYFIQSSQGVKVMAVIPGTPAAEIGILPGEIIVKVNGAMVKTKEDFYPALQINPAFCKMEVLTHGGEIKFVQCAIYAGNHHQLGIIVVPDSTTQLFVDIRRSSLVQLLKQRLEKLKLGA</sequence>
<dbReference type="RefSeq" id="WP_204519163.1">
    <property type="nucleotide sequence ID" value="NZ_BAABIN010000019.1"/>
</dbReference>